<proteinExistence type="predicted"/>
<dbReference type="EMBL" id="WCEW01000016">
    <property type="protein sequence ID" value="MTE90064.1"/>
    <property type="molecule type" value="Genomic_DNA"/>
</dbReference>
<reference evidence="1 2" key="1">
    <citation type="submission" date="2019-10" db="EMBL/GenBank/DDBJ databases">
        <title>Comparative genomic analysis of antimicrobial resistant Escherichia coli of diverse origin.</title>
        <authorList>
            <person name="Ghatak S."/>
            <person name="Milton A.P."/>
            <person name="Rhetso K."/>
            <person name="Purkait D."/>
            <person name="Das S."/>
            <person name="Puro K.-U."/>
            <person name="Shakuntala I."/>
            <person name="Sen A."/>
            <person name="Sanjukta R."/>
            <person name="Priya G.B."/>
            <person name="Mawlong M."/>
            <person name="Lyngdoh V."/>
            <person name="Rynghang J."/>
            <person name="Mawphlang B.L."/>
        </authorList>
    </citation>
    <scope>NUCLEOTIDE SEQUENCE [LARGE SCALE GENOMIC DNA]</scope>
    <source>
        <strain evidence="1 2">SE161</strain>
    </source>
</reference>
<name>A0A3T7Z3A4_ECOLX</name>
<sequence length="80" mass="8991">MKNCDAYHICLIGELLDFIQKSTARNNKNITYGDLVIISEDIKSIALKFKSDASIDDAIYAYLAKIIDGSKIQPLDEPRQ</sequence>
<comment type="caution">
    <text evidence="1">The sequence shown here is derived from an EMBL/GenBank/DDBJ whole genome shotgun (WGS) entry which is preliminary data.</text>
</comment>
<organism evidence="1 2">
    <name type="scientific">Escherichia coli</name>
    <dbReference type="NCBI Taxonomy" id="562"/>
    <lineage>
        <taxon>Bacteria</taxon>
        <taxon>Pseudomonadati</taxon>
        <taxon>Pseudomonadota</taxon>
        <taxon>Gammaproteobacteria</taxon>
        <taxon>Enterobacterales</taxon>
        <taxon>Enterobacteriaceae</taxon>
        <taxon>Escherichia</taxon>
    </lineage>
</organism>
<evidence type="ECO:0000313" key="2">
    <source>
        <dbReference type="Proteomes" id="UP000486847"/>
    </source>
</evidence>
<accession>A0A3T7Z3A4</accession>
<gene>
    <name evidence="1" type="ORF">F9B07_14685</name>
</gene>
<dbReference type="AlphaFoldDB" id="A0A3T7Z3A4"/>
<dbReference type="Proteomes" id="UP000486847">
    <property type="component" value="Unassembled WGS sequence"/>
</dbReference>
<protein>
    <submittedName>
        <fullName evidence="1">Uncharacterized protein</fullName>
    </submittedName>
</protein>
<evidence type="ECO:0000313" key="1">
    <source>
        <dbReference type="EMBL" id="MTE90064.1"/>
    </source>
</evidence>